<feature type="chain" id="PRO_5021488211" evidence="1">
    <location>
        <begin position="16"/>
        <end position="59"/>
    </location>
</feature>
<accession>A0A4Y7LDS5</accession>
<name>A0A4Y7LDS5_PAPSO</name>
<gene>
    <name evidence="2" type="ORF">C5167_045121</name>
</gene>
<feature type="signal peptide" evidence="1">
    <location>
        <begin position="1"/>
        <end position="15"/>
    </location>
</feature>
<dbReference type="Gramene" id="RZC82335">
    <property type="protein sequence ID" value="RZC82335"/>
    <property type="gene ID" value="C5167_045121"/>
</dbReference>
<evidence type="ECO:0000313" key="3">
    <source>
        <dbReference type="Proteomes" id="UP000316621"/>
    </source>
</evidence>
<evidence type="ECO:0000313" key="2">
    <source>
        <dbReference type="EMBL" id="RZC82335.1"/>
    </source>
</evidence>
<keyword evidence="1" id="KW-0732">Signal</keyword>
<reference evidence="2 3" key="1">
    <citation type="journal article" date="2018" name="Science">
        <title>The opium poppy genome and morphinan production.</title>
        <authorList>
            <person name="Guo L."/>
            <person name="Winzer T."/>
            <person name="Yang X."/>
            <person name="Li Y."/>
            <person name="Ning Z."/>
            <person name="He Z."/>
            <person name="Teodor R."/>
            <person name="Lu Y."/>
            <person name="Bowser T.A."/>
            <person name="Graham I.A."/>
            <person name="Ye K."/>
        </authorList>
    </citation>
    <scope>NUCLEOTIDE SEQUENCE [LARGE SCALE GENOMIC DNA]</scope>
    <source>
        <strain evidence="3">cv. HN1</strain>
        <tissue evidence="2">Leaves</tissue>
    </source>
</reference>
<organism evidence="2 3">
    <name type="scientific">Papaver somniferum</name>
    <name type="common">Opium poppy</name>
    <dbReference type="NCBI Taxonomy" id="3469"/>
    <lineage>
        <taxon>Eukaryota</taxon>
        <taxon>Viridiplantae</taxon>
        <taxon>Streptophyta</taxon>
        <taxon>Embryophyta</taxon>
        <taxon>Tracheophyta</taxon>
        <taxon>Spermatophyta</taxon>
        <taxon>Magnoliopsida</taxon>
        <taxon>Ranunculales</taxon>
        <taxon>Papaveraceae</taxon>
        <taxon>Papaveroideae</taxon>
        <taxon>Papaver</taxon>
    </lineage>
</organism>
<keyword evidence="3" id="KW-1185">Reference proteome</keyword>
<dbReference type="EMBL" id="CM010725">
    <property type="protein sequence ID" value="RZC82335.1"/>
    <property type="molecule type" value="Genomic_DNA"/>
</dbReference>
<dbReference type="AlphaFoldDB" id="A0A4Y7LDS5"/>
<dbReference type="Proteomes" id="UP000316621">
    <property type="component" value="Chromosome 11"/>
</dbReference>
<protein>
    <submittedName>
        <fullName evidence="2">Uncharacterized protein</fullName>
    </submittedName>
</protein>
<proteinExistence type="predicted"/>
<evidence type="ECO:0000256" key="1">
    <source>
        <dbReference type="SAM" id="SignalP"/>
    </source>
</evidence>
<sequence>MRILLLVSLTVTGMGTMHRMESNSMSSNNHGEEDMDHMNMITNLVQLLRNNLTFYVNSR</sequence>